<dbReference type="VEuPathDB" id="FungiDB:sscle_04g037920"/>
<dbReference type="EMBL" id="CP017817">
    <property type="protein sequence ID" value="APA09022.1"/>
    <property type="molecule type" value="Genomic_DNA"/>
</dbReference>
<dbReference type="AlphaFoldDB" id="A0A1D9Q2G7"/>
<dbReference type="OrthoDB" id="3556285at2759"/>
<feature type="region of interest" description="Disordered" evidence="1">
    <location>
        <begin position="1"/>
        <end position="38"/>
    </location>
</feature>
<dbReference type="KEGG" id="ssl:SS1G_02892"/>
<gene>
    <name evidence="2" type="ORF">sscle_04g037920</name>
</gene>
<dbReference type="Proteomes" id="UP000177798">
    <property type="component" value="Chromosome 4"/>
</dbReference>
<evidence type="ECO:0000313" key="2">
    <source>
        <dbReference type="EMBL" id="APA09022.1"/>
    </source>
</evidence>
<feature type="region of interest" description="Disordered" evidence="1">
    <location>
        <begin position="178"/>
        <end position="220"/>
    </location>
</feature>
<name>A0A1D9Q2G7_SCLS1</name>
<dbReference type="OMA" id="NSENDWE"/>
<dbReference type="RefSeq" id="XP_001596670.1">
    <property type="nucleotide sequence ID" value="XM_001596620.1"/>
</dbReference>
<sequence>MSKIGKENTIVAESEEQDRVISGVGEEDQDSVTKARHSNVRYSRNMTIEQLLESLKKLTGPGAEDERKRRVMVYTQREKNPRREAKDQAWSKERKARAEMTQIRQQARLAEKKAKLEVKKAEVQTKEAKAQAKEAEAQAKEVAKKARMAVLDAREMGFQTPIERKELKKIAKWGRYKARKEANSKSNCNMVEPREEADVDTMKTGEEVEGATFQLPIREK</sequence>
<accession>A0A1D9Q2G7</accession>
<proteinExistence type="predicted"/>
<feature type="compositionally biased region" description="Basic and acidic residues" evidence="1">
    <location>
        <begin position="192"/>
        <end position="206"/>
    </location>
</feature>
<evidence type="ECO:0000256" key="1">
    <source>
        <dbReference type="SAM" id="MobiDB-lite"/>
    </source>
</evidence>
<feature type="region of interest" description="Disordered" evidence="1">
    <location>
        <begin position="59"/>
        <end position="107"/>
    </location>
</feature>
<feature type="compositionally biased region" description="Basic and acidic residues" evidence="1">
    <location>
        <begin position="76"/>
        <end position="98"/>
    </location>
</feature>
<reference evidence="3" key="1">
    <citation type="journal article" date="2017" name="Genome Biol. Evol.">
        <title>The complete genome sequence of the phytopathogenic fungus Sclerotinia sclerotiorum reveals insights into the genome architecture of broad host range pathogens.</title>
        <authorList>
            <person name="Derbyshire M."/>
            <person name="Denton-Giles M."/>
            <person name="Hegedus D."/>
            <person name="Seifbarghy S."/>
            <person name="Rollins J."/>
            <person name="van Kan J."/>
            <person name="Seidl M.F."/>
            <person name="Faino L."/>
            <person name="Mbengue M."/>
            <person name="Navaud O."/>
            <person name="Raffaele S."/>
            <person name="Hammond-Kosack K."/>
            <person name="Heard S."/>
            <person name="Oliver R."/>
        </authorList>
    </citation>
    <scope>NUCLEOTIDE SEQUENCE [LARGE SCALE GENOMIC DNA]</scope>
    <source>
        <strain evidence="3">ATCC 18683 / 1980 / Ss-1</strain>
    </source>
</reference>
<organism evidence="2 3">
    <name type="scientific">Sclerotinia sclerotiorum (strain ATCC 18683 / 1980 / Ss-1)</name>
    <name type="common">White mold</name>
    <name type="synonym">Whetzelinia sclerotiorum</name>
    <dbReference type="NCBI Taxonomy" id="665079"/>
    <lineage>
        <taxon>Eukaryota</taxon>
        <taxon>Fungi</taxon>
        <taxon>Dikarya</taxon>
        <taxon>Ascomycota</taxon>
        <taxon>Pezizomycotina</taxon>
        <taxon>Leotiomycetes</taxon>
        <taxon>Helotiales</taxon>
        <taxon>Sclerotiniaceae</taxon>
        <taxon>Sclerotinia</taxon>
    </lineage>
</organism>
<protein>
    <submittedName>
        <fullName evidence="2">Uncharacterized protein</fullName>
    </submittedName>
</protein>
<evidence type="ECO:0000313" key="3">
    <source>
        <dbReference type="Proteomes" id="UP000177798"/>
    </source>
</evidence>